<keyword evidence="12" id="KW-1185">Reference proteome</keyword>
<dbReference type="AlphaFoldDB" id="A0A226DEJ2"/>
<feature type="region of interest" description="Disordered" evidence="8">
    <location>
        <begin position="391"/>
        <end position="508"/>
    </location>
</feature>
<feature type="region of interest" description="Disordered" evidence="8">
    <location>
        <begin position="221"/>
        <end position="324"/>
    </location>
</feature>
<dbReference type="EMBL" id="LNIX01000021">
    <property type="protein sequence ID" value="OXA43603.1"/>
    <property type="molecule type" value="Genomic_DNA"/>
</dbReference>
<evidence type="ECO:0000256" key="3">
    <source>
        <dbReference type="ARBA" id="ARBA00022771"/>
    </source>
</evidence>
<keyword evidence="4" id="KW-0862">Zinc</keyword>
<feature type="domain" description="FCS-type" evidence="10">
    <location>
        <begin position="686"/>
        <end position="720"/>
    </location>
</feature>
<comment type="caution">
    <text evidence="11">The sequence shown here is derived from an EMBL/GenBank/DDBJ whole genome shotgun (WGS) entry which is preliminary data.</text>
</comment>
<dbReference type="PANTHER" id="PTHR24330:SF19">
    <property type="entry name" value="MEDIATOR OF RNA POLYMERASE II TRANSCRIPTION SUBUNIT 29"/>
    <property type="match status" value="1"/>
</dbReference>
<feature type="compositionally biased region" description="Basic and acidic residues" evidence="8">
    <location>
        <begin position="606"/>
        <end position="619"/>
    </location>
</feature>
<feature type="compositionally biased region" description="Polar residues" evidence="8">
    <location>
        <begin position="222"/>
        <end position="248"/>
    </location>
</feature>
<feature type="region of interest" description="Disordered" evidence="8">
    <location>
        <begin position="1"/>
        <end position="38"/>
    </location>
</feature>
<sequence length="864" mass="93778">MSSVDVQNQGQASGGSNNDQGQGGGEQVAQQQQQQQQQQQLQLQQNNAAQNVQGNQQQQQMQQLQVIQQPLQNQAYLQHVYNAQGQPQLIMQPSNIAFNQLNPQIQVITGKPFQPNQLSSPHMLTTATAGYATIPTSAANSAYIIGNLGQLINSSQQNILQHQQTNKPGEMQKVIQPQITQAQLQQGITWAPQLFQNLQNPIFIRGTQPDQQPMFIQQQQPLHNNSGSHQQFTMPLTATGHTTTSNGLQISQQQQQQNPQTSQSAQSVMSVQQNQTQSGNGSVTLTPMKAPGQANLQPKPQPLQIQPSPTNQTNQQQQQATHHQQLQNVNVSMGVGGPQFQMIPQNSQANVQQILTQNAQGQLTTQVIQQQQQGGQGQPQQQRHLTILPQQGGGHQQLTFIQQQPQPQQQQQQQQQQQIRPNYTVTAASPIIQQGGTPTTATAPQQRPKIRKPGVGRGTVNQNQGQNAQSPNQKAMYPRPTMPNAVGQGGQIQVKSVGPNQQGHGSQTGATISRIAVANAGQQQQQQQPLKTINLSALHTPPTLPDATLTPLIPQSNQQITATLIPPPTQQLQLFTTTHLPTPNISITPAPLPTKKDESGGGAEMGGEHRGETEKENTKMKQSTQSSEDDSKQKLPKAMVKPQAQILTHVIEGFVIQEAGEPFPPVHKNGECDEPPKKKLALAHLGQAGGEFGKCEMCGKLDLKSKFKKNKRFCSSACAKGSKAQSQQQNNVPQVNNSNNSKAARNNKKWVESGDGELTDETSSSMGDTTCSSPAIHDEPDPKMNPVKWNVAEVVDFVRSLPGCSEYADDFAVQEIDGQALMLLKEDHLMSAIGMKLGPALKLCAKIEALRIANSGGDQSSCKA</sequence>
<dbReference type="PROSITE" id="PS50105">
    <property type="entry name" value="SAM_DOMAIN"/>
    <property type="match status" value="1"/>
</dbReference>
<dbReference type="InterPro" id="IPR013761">
    <property type="entry name" value="SAM/pointed_sf"/>
</dbReference>
<dbReference type="Gene3D" id="3.30.60.160">
    <property type="match status" value="1"/>
</dbReference>
<protein>
    <submittedName>
        <fullName evidence="11">Polyhomeotic-like protein 2</fullName>
    </submittedName>
</protein>
<feature type="region of interest" description="Disordered" evidence="8">
    <location>
        <begin position="581"/>
        <end position="638"/>
    </location>
</feature>
<dbReference type="OMA" id="VPGDWAN"/>
<feature type="compositionally biased region" description="Low complexity" evidence="8">
    <location>
        <begin position="7"/>
        <end position="20"/>
    </location>
</feature>
<name>A0A226DEJ2_FOLCA</name>
<dbReference type="Gene3D" id="1.10.150.50">
    <property type="entry name" value="Transcription Factor, Ets-1"/>
    <property type="match status" value="1"/>
</dbReference>
<feature type="compositionally biased region" description="Low complexity" evidence="8">
    <location>
        <begin position="27"/>
        <end position="38"/>
    </location>
</feature>
<feature type="compositionally biased region" description="Low complexity" evidence="8">
    <location>
        <begin position="402"/>
        <end position="418"/>
    </location>
</feature>
<dbReference type="GO" id="GO:0008270">
    <property type="term" value="F:zinc ion binding"/>
    <property type="evidence" value="ECO:0007669"/>
    <property type="project" value="UniProtKB-KW"/>
</dbReference>
<feature type="compositionally biased region" description="Polar residues" evidence="8">
    <location>
        <begin position="276"/>
        <end position="285"/>
    </location>
</feature>
<feature type="compositionally biased region" description="Polar residues" evidence="8">
    <location>
        <begin position="761"/>
        <end position="773"/>
    </location>
</feature>
<comment type="subcellular location">
    <subcellularLocation>
        <location evidence="1">Nucleus</location>
    </subcellularLocation>
</comment>
<dbReference type="SMART" id="SM00454">
    <property type="entry name" value="SAM"/>
    <property type="match status" value="1"/>
</dbReference>
<dbReference type="GO" id="GO:0005634">
    <property type="term" value="C:nucleus"/>
    <property type="evidence" value="ECO:0007669"/>
    <property type="project" value="UniProtKB-SubCell"/>
</dbReference>
<dbReference type="InterPro" id="IPR012313">
    <property type="entry name" value="Znf_FCS"/>
</dbReference>
<evidence type="ECO:0000313" key="12">
    <source>
        <dbReference type="Proteomes" id="UP000198287"/>
    </source>
</evidence>
<dbReference type="STRING" id="158441.A0A226DEJ2"/>
<feature type="compositionally biased region" description="Low complexity" evidence="8">
    <location>
        <begin position="725"/>
        <end position="744"/>
    </location>
</feature>
<dbReference type="InterPro" id="IPR052145">
    <property type="entry name" value="Mediator/Homeobox_domain"/>
</dbReference>
<accession>A0A226DEJ2</accession>
<dbReference type="OrthoDB" id="2390104at2759"/>
<keyword evidence="3 7" id="KW-0863">Zinc-finger</keyword>
<evidence type="ECO:0000256" key="7">
    <source>
        <dbReference type="PROSITE-ProRule" id="PRU00367"/>
    </source>
</evidence>
<feature type="compositionally biased region" description="Low complexity" evidence="8">
    <location>
        <begin position="249"/>
        <end position="275"/>
    </location>
</feature>
<evidence type="ECO:0000256" key="5">
    <source>
        <dbReference type="ARBA" id="ARBA00023125"/>
    </source>
</evidence>
<feature type="compositionally biased region" description="Polar residues" evidence="8">
    <location>
        <begin position="491"/>
        <end position="508"/>
    </location>
</feature>
<evidence type="ECO:0000256" key="4">
    <source>
        <dbReference type="ARBA" id="ARBA00022833"/>
    </source>
</evidence>
<evidence type="ECO:0000259" key="10">
    <source>
        <dbReference type="PROSITE" id="PS51024"/>
    </source>
</evidence>
<feature type="compositionally biased region" description="Polar residues" evidence="8">
    <location>
        <begin position="459"/>
        <end position="473"/>
    </location>
</feature>
<evidence type="ECO:0000313" key="11">
    <source>
        <dbReference type="EMBL" id="OXA43603.1"/>
    </source>
</evidence>
<dbReference type="CDD" id="cd09577">
    <property type="entry name" value="SAM_Ph1_2_3"/>
    <property type="match status" value="1"/>
</dbReference>
<keyword evidence="2" id="KW-0479">Metal-binding</keyword>
<keyword evidence="6" id="KW-0539">Nucleus</keyword>
<dbReference type="PANTHER" id="PTHR24330">
    <property type="entry name" value="HOMEOBOX PROTEIN BARH-LIKE"/>
    <property type="match status" value="1"/>
</dbReference>
<feature type="region of interest" description="Disordered" evidence="8">
    <location>
        <begin position="724"/>
        <end position="784"/>
    </location>
</feature>
<evidence type="ECO:0000256" key="8">
    <source>
        <dbReference type="SAM" id="MobiDB-lite"/>
    </source>
</evidence>
<feature type="compositionally biased region" description="Low complexity" evidence="8">
    <location>
        <begin position="302"/>
        <end position="324"/>
    </location>
</feature>
<keyword evidence="5" id="KW-0238">DNA-binding</keyword>
<evidence type="ECO:0000256" key="6">
    <source>
        <dbReference type="ARBA" id="ARBA00023242"/>
    </source>
</evidence>
<dbReference type="SUPFAM" id="SSF47769">
    <property type="entry name" value="SAM/Pointed domain"/>
    <property type="match status" value="1"/>
</dbReference>
<dbReference type="Pfam" id="PF00536">
    <property type="entry name" value="SAM_1"/>
    <property type="match status" value="1"/>
</dbReference>
<feature type="compositionally biased region" description="Low complexity" evidence="8">
    <location>
        <begin position="433"/>
        <end position="446"/>
    </location>
</feature>
<gene>
    <name evidence="11" type="ORF">Fcan01_21563</name>
</gene>
<dbReference type="InterPro" id="IPR038603">
    <property type="entry name" value="Znf_FCS_sf"/>
</dbReference>
<proteinExistence type="predicted"/>
<dbReference type="GO" id="GO:0003677">
    <property type="term" value="F:DNA binding"/>
    <property type="evidence" value="ECO:0007669"/>
    <property type="project" value="UniProtKB-KW"/>
</dbReference>
<dbReference type="PROSITE" id="PS51024">
    <property type="entry name" value="ZF_FCS"/>
    <property type="match status" value="1"/>
</dbReference>
<dbReference type="InterPro" id="IPR001660">
    <property type="entry name" value="SAM"/>
</dbReference>
<evidence type="ECO:0000256" key="2">
    <source>
        <dbReference type="ARBA" id="ARBA00022723"/>
    </source>
</evidence>
<evidence type="ECO:0000256" key="1">
    <source>
        <dbReference type="ARBA" id="ARBA00004123"/>
    </source>
</evidence>
<evidence type="ECO:0000259" key="9">
    <source>
        <dbReference type="PROSITE" id="PS50105"/>
    </source>
</evidence>
<organism evidence="11 12">
    <name type="scientific">Folsomia candida</name>
    <name type="common">Springtail</name>
    <dbReference type="NCBI Taxonomy" id="158441"/>
    <lineage>
        <taxon>Eukaryota</taxon>
        <taxon>Metazoa</taxon>
        <taxon>Ecdysozoa</taxon>
        <taxon>Arthropoda</taxon>
        <taxon>Hexapoda</taxon>
        <taxon>Collembola</taxon>
        <taxon>Entomobryomorpha</taxon>
        <taxon>Isotomoidea</taxon>
        <taxon>Isotomidae</taxon>
        <taxon>Proisotominae</taxon>
        <taxon>Folsomia</taxon>
    </lineage>
</organism>
<dbReference type="Proteomes" id="UP000198287">
    <property type="component" value="Unassembled WGS sequence"/>
</dbReference>
<feature type="domain" description="SAM" evidence="9">
    <location>
        <begin position="789"/>
        <end position="853"/>
    </location>
</feature>
<reference evidence="11 12" key="1">
    <citation type="submission" date="2015-12" db="EMBL/GenBank/DDBJ databases">
        <title>The genome of Folsomia candida.</title>
        <authorList>
            <person name="Faddeeva A."/>
            <person name="Derks M.F."/>
            <person name="Anvar Y."/>
            <person name="Smit S."/>
            <person name="Van Straalen N."/>
            <person name="Roelofs D."/>
        </authorList>
    </citation>
    <scope>NUCLEOTIDE SEQUENCE [LARGE SCALE GENOMIC DNA]</scope>
    <source>
        <strain evidence="11 12">VU population</strain>
        <tissue evidence="11">Whole body</tissue>
    </source>
</reference>